<feature type="active site" description="Charge relay system" evidence="8">
    <location>
        <position position="381"/>
    </location>
</feature>
<dbReference type="PROSITE" id="PS00136">
    <property type="entry name" value="SUBTILASE_ASP"/>
    <property type="match status" value="1"/>
</dbReference>
<keyword evidence="2 8" id="KW-0645">Protease</keyword>
<dbReference type="SUPFAM" id="SSF69318">
    <property type="entry name" value="Integrin alpha N-terminal domain"/>
    <property type="match status" value="1"/>
</dbReference>
<protein>
    <submittedName>
        <fullName evidence="11">S8 family serine peptidase</fullName>
    </submittedName>
</protein>
<name>A0ABU5EZH3_9BACT</name>
<dbReference type="InterPro" id="IPR028994">
    <property type="entry name" value="Integrin_alpha_N"/>
</dbReference>
<dbReference type="Pfam" id="PF13517">
    <property type="entry name" value="FG-GAP_3"/>
    <property type="match status" value="1"/>
</dbReference>
<keyword evidence="12" id="KW-1185">Reference proteome</keyword>
<dbReference type="SUPFAM" id="SSF52743">
    <property type="entry name" value="Subtilisin-like"/>
    <property type="match status" value="1"/>
</dbReference>
<evidence type="ECO:0000313" key="11">
    <source>
        <dbReference type="EMBL" id="MDY3560703.1"/>
    </source>
</evidence>
<dbReference type="PROSITE" id="PS00138">
    <property type="entry name" value="SUBTILASE_SER"/>
    <property type="match status" value="1"/>
</dbReference>
<keyword evidence="6 8" id="KW-0720">Serine protease</keyword>
<evidence type="ECO:0000256" key="6">
    <source>
        <dbReference type="ARBA" id="ARBA00022825"/>
    </source>
</evidence>
<dbReference type="InterPro" id="IPR036852">
    <property type="entry name" value="Peptidase_S8/S53_dom_sf"/>
</dbReference>
<dbReference type="InterPro" id="IPR051048">
    <property type="entry name" value="Peptidase_S8/S53_subtilisin"/>
</dbReference>
<dbReference type="Proteomes" id="UP001272242">
    <property type="component" value="Unassembled WGS sequence"/>
</dbReference>
<feature type="active site" description="Charge relay system" evidence="8">
    <location>
        <position position="154"/>
    </location>
</feature>
<accession>A0ABU5EZH3</accession>
<evidence type="ECO:0000313" key="12">
    <source>
        <dbReference type="Proteomes" id="UP001272242"/>
    </source>
</evidence>
<feature type="domain" description="Peptidase S8/S53" evidence="10">
    <location>
        <begin position="147"/>
        <end position="416"/>
    </location>
</feature>
<keyword evidence="4" id="KW-0677">Repeat</keyword>
<proteinExistence type="inferred from homology"/>
<evidence type="ECO:0000259" key="10">
    <source>
        <dbReference type="Pfam" id="PF00082"/>
    </source>
</evidence>
<dbReference type="InterPro" id="IPR022398">
    <property type="entry name" value="Peptidase_S8_His-AS"/>
</dbReference>
<dbReference type="Gene3D" id="3.40.50.200">
    <property type="entry name" value="Peptidase S8/S53 domain"/>
    <property type="match status" value="1"/>
</dbReference>
<dbReference type="CDD" id="cd07473">
    <property type="entry name" value="Peptidases_S8_Subtilisin_like"/>
    <property type="match status" value="1"/>
</dbReference>
<gene>
    <name evidence="11" type="ORF">R5W23_001949</name>
</gene>
<dbReference type="Pfam" id="PF00082">
    <property type="entry name" value="Peptidase_S8"/>
    <property type="match status" value="1"/>
</dbReference>
<keyword evidence="5 8" id="KW-0378">Hydrolase</keyword>
<reference evidence="12" key="1">
    <citation type="journal article" date="2023" name="Mar. Drugs">
        <title>Gemmata algarum, a Novel Planctomycete Isolated from an Algal Mat, Displays Antimicrobial Activity.</title>
        <authorList>
            <person name="Kumar G."/>
            <person name="Kallscheuer N."/>
            <person name="Kashif M."/>
            <person name="Ahamad S."/>
            <person name="Jagadeeshwari U."/>
            <person name="Pannikurungottu S."/>
            <person name="Haufschild T."/>
            <person name="Kabuu M."/>
            <person name="Sasikala C."/>
            <person name="Jogler C."/>
            <person name="Ramana C."/>
        </authorList>
    </citation>
    <scope>NUCLEOTIDE SEQUENCE [LARGE SCALE GENOMIC DNA]</scope>
    <source>
        <strain evidence="12">JC673</strain>
    </source>
</reference>
<dbReference type="PRINTS" id="PR00723">
    <property type="entry name" value="SUBTILISIN"/>
</dbReference>
<evidence type="ECO:0000256" key="3">
    <source>
        <dbReference type="ARBA" id="ARBA00022729"/>
    </source>
</evidence>
<dbReference type="PROSITE" id="PS00137">
    <property type="entry name" value="SUBTILASE_HIS"/>
    <property type="match status" value="1"/>
</dbReference>
<dbReference type="Gene3D" id="2.130.10.130">
    <property type="entry name" value="Integrin alpha, N-terminal"/>
    <property type="match status" value="1"/>
</dbReference>
<dbReference type="InterPro" id="IPR023827">
    <property type="entry name" value="Peptidase_S8_Asp-AS"/>
</dbReference>
<sequence length="727" mass="75841">MASSRGPRAGRAFLHMEPLEDRLTPSGDTLQHITAPLVAINGNQYAADRVLVVMNRGASAAGVSAAPFVRSARHIGFDIYSVQLAAGTDLNGAISYFSALPGVEAAELDQIVQARRTPNDERYDTSFYGPQKIGAETVWDRTTGNPNFVVGVIDSGVDYTHPDLAANIWTNPGEVPDNGIDDDGNGYIDDIHGWDFANNDNDPMDLEGHGTHVAGTIGAVGNNGIGTAGINWNVKIMALNFLGPGLYSGSISAEVEAIHYSVMMGVKVTNNSYGGFGTNRAEARAIAETMFAGQIYVAAAGNDGLNNDGVFASYPAAYSANFNNVVTVAATDVDDQLASFSNYGARTVMLSAPGVAILSTVPQSVDGDGVVDGYDTYNGTSMATPHVAGAIALYWGANPTLTYQQVINKLKSSVDKLPQLAGYVSTGGRLNVAKMFSEPTIPPVVIGAAAGSDVVRVLAPGGTTQQSLTPHPGFLGGVVAAAGDINNDGVADVVTAATFGGHVKVFDGKTNAQLRSFYAFQGYQGPVSLAIGDVNGDGIGDIIVSANLNGHVKVFDGKTGAQTFSQLLYQGYAGSVSVTVADTDGDGINELLAAANGAQGVHIKSYRAGATAGTMVLRDSFLATKPNTSWSSFSLAAADMDYDGIPELLVSQGPQVRVLDARTRAVRADFLAFDPLSQDRITVQGARYTGDPTAEIIVVDETRGSSHVKVFTGPNYTLHDSFIAGTR</sequence>
<evidence type="ECO:0000256" key="5">
    <source>
        <dbReference type="ARBA" id="ARBA00022801"/>
    </source>
</evidence>
<comment type="similarity">
    <text evidence="1 8 9">Belongs to the peptidase S8 family.</text>
</comment>
<evidence type="ECO:0000256" key="2">
    <source>
        <dbReference type="ARBA" id="ARBA00022670"/>
    </source>
</evidence>
<dbReference type="SMART" id="SM00191">
    <property type="entry name" value="Int_alpha"/>
    <property type="match status" value="2"/>
</dbReference>
<dbReference type="PROSITE" id="PS51892">
    <property type="entry name" value="SUBTILASE"/>
    <property type="match status" value="1"/>
</dbReference>
<evidence type="ECO:0000256" key="9">
    <source>
        <dbReference type="RuleBase" id="RU003355"/>
    </source>
</evidence>
<dbReference type="InterPro" id="IPR013519">
    <property type="entry name" value="Int_alpha_beta-p"/>
</dbReference>
<dbReference type="InterPro" id="IPR015500">
    <property type="entry name" value="Peptidase_S8_subtilisin-rel"/>
</dbReference>
<keyword evidence="7" id="KW-0325">Glycoprotein</keyword>
<dbReference type="InterPro" id="IPR000209">
    <property type="entry name" value="Peptidase_S8/S53_dom"/>
</dbReference>
<evidence type="ECO:0000256" key="8">
    <source>
        <dbReference type="PROSITE-ProRule" id="PRU01240"/>
    </source>
</evidence>
<dbReference type="InterPro" id="IPR034204">
    <property type="entry name" value="PfSUB1-like_cat_dom"/>
</dbReference>
<comment type="caution">
    <text evidence="11">The sequence shown here is derived from an EMBL/GenBank/DDBJ whole genome shotgun (WGS) entry which is preliminary data.</text>
</comment>
<organism evidence="11 12">
    <name type="scientific">Gemmata algarum</name>
    <dbReference type="NCBI Taxonomy" id="2975278"/>
    <lineage>
        <taxon>Bacteria</taxon>
        <taxon>Pseudomonadati</taxon>
        <taxon>Planctomycetota</taxon>
        <taxon>Planctomycetia</taxon>
        <taxon>Gemmatales</taxon>
        <taxon>Gemmataceae</taxon>
        <taxon>Gemmata</taxon>
    </lineage>
</organism>
<evidence type="ECO:0000256" key="7">
    <source>
        <dbReference type="ARBA" id="ARBA00023180"/>
    </source>
</evidence>
<dbReference type="InterPro" id="IPR023828">
    <property type="entry name" value="Peptidase_S8_Ser-AS"/>
</dbReference>
<dbReference type="PANTHER" id="PTHR43399">
    <property type="entry name" value="SUBTILISIN-RELATED"/>
    <property type="match status" value="1"/>
</dbReference>
<feature type="active site" description="Charge relay system" evidence="8">
    <location>
        <position position="209"/>
    </location>
</feature>
<dbReference type="PANTHER" id="PTHR43399:SF4">
    <property type="entry name" value="CELL WALL-ASSOCIATED PROTEASE"/>
    <property type="match status" value="1"/>
</dbReference>
<dbReference type="RefSeq" id="WP_320687240.1">
    <property type="nucleotide sequence ID" value="NZ_JAXBLV010000182.1"/>
</dbReference>
<evidence type="ECO:0000256" key="1">
    <source>
        <dbReference type="ARBA" id="ARBA00011073"/>
    </source>
</evidence>
<keyword evidence="3" id="KW-0732">Signal</keyword>
<dbReference type="InterPro" id="IPR013517">
    <property type="entry name" value="FG-GAP"/>
</dbReference>
<dbReference type="EMBL" id="JAXBLV010000182">
    <property type="protein sequence ID" value="MDY3560703.1"/>
    <property type="molecule type" value="Genomic_DNA"/>
</dbReference>
<evidence type="ECO:0000256" key="4">
    <source>
        <dbReference type="ARBA" id="ARBA00022737"/>
    </source>
</evidence>